<keyword evidence="3 6" id="KW-0812">Transmembrane</keyword>
<sequence>MFNLPSLTQLGLKRAAAILTRPPATAQFSTITKQSFMKSIPKTLKPNFISKSAGLRSTRSSSSLKLLFASTGSFLLLSSLSLSPSNRIYNDSILKDNRIDISDLQPAPGYRKSRFGGKLNYEELTIGSVTGLFLGIIIGKLSSVFMFFTLSCYFMLEFLESRNIIHIPWTYIITVGKDKVDLKELVLQKPSFKISFVLAFIIAAYNI</sequence>
<dbReference type="GeneID" id="73467154"/>
<evidence type="ECO:0000256" key="1">
    <source>
        <dbReference type="ARBA" id="ARBA00004370"/>
    </source>
</evidence>
<name>A0A8J5QWN2_9ASCO</name>
<organism evidence="7 8">
    <name type="scientific">[Candida] subhashii</name>
    <dbReference type="NCBI Taxonomy" id="561895"/>
    <lineage>
        <taxon>Eukaryota</taxon>
        <taxon>Fungi</taxon>
        <taxon>Dikarya</taxon>
        <taxon>Ascomycota</taxon>
        <taxon>Saccharomycotina</taxon>
        <taxon>Pichiomycetes</taxon>
        <taxon>Debaryomycetaceae</taxon>
        <taxon>Spathaspora</taxon>
    </lineage>
</organism>
<evidence type="ECO:0000256" key="5">
    <source>
        <dbReference type="ARBA" id="ARBA00023136"/>
    </source>
</evidence>
<protein>
    <submittedName>
        <fullName evidence="7">Uncharacterized protein</fullName>
    </submittedName>
</protein>
<dbReference type="Proteomes" id="UP000694255">
    <property type="component" value="Unassembled WGS sequence"/>
</dbReference>
<dbReference type="RefSeq" id="XP_049266329.1">
    <property type="nucleotide sequence ID" value="XM_049407423.1"/>
</dbReference>
<evidence type="ECO:0000313" key="8">
    <source>
        <dbReference type="Proteomes" id="UP000694255"/>
    </source>
</evidence>
<keyword evidence="8" id="KW-1185">Reference proteome</keyword>
<reference evidence="7 8" key="1">
    <citation type="journal article" date="2021" name="DNA Res.">
        <title>Genome analysis of Candida subhashii reveals its hybrid nature and dual mitochondrial genome conformations.</title>
        <authorList>
            <person name="Mixao V."/>
            <person name="Hegedusova E."/>
            <person name="Saus E."/>
            <person name="Pryszcz L.P."/>
            <person name="Cillingova A."/>
            <person name="Nosek J."/>
            <person name="Gabaldon T."/>
        </authorList>
    </citation>
    <scope>NUCLEOTIDE SEQUENCE [LARGE SCALE GENOMIC DNA]</scope>
    <source>
        <strain evidence="7 8">CBS 10753</strain>
    </source>
</reference>
<proteinExistence type="inferred from homology"/>
<dbReference type="OrthoDB" id="3990500at2759"/>
<evidence type="ECO:0000313" key="7">
    <source>
        <dbReference type="EMBL" id="KAG7666097.1"/>
    </source>
</evidence>
<comment type="subcellular location">
    <subcellularLocation>
        <location evidence="1">Membrane</location>
    </subcellularLocation>
</comment>
<keyword evidence="4 6" id="KW-1133">Transmembrane helix</keyword>
<dbReference type="GO" id="GO:0016020">
    <property type="term" value="C:membrane"/>
    <property type="evidence" value="ECO:0007669"/>
    <property type="project" value="UniProtKB-SubCell"/>
</dbReference>
<evidence type="ECO:0000256" key="6">
    <source>
        <dbReference type="SAM" id="Phobius"/>
    </source>
</evidence>
<dbReference type="EMBL" id="JAGSYN010000043">
    <property type="protein sequence ID" value="KAG7666097.1"/>
    <property type="molecule type" value="Genomic_DNA"/>
</dbReference>
<comment type="caution">
    <text evidence="7">The sequence shown here is derived from an EMBL/GenBank/DDBJ whole genome shotgun (WGS) entry which is preliminary data.</text>
</comment>
<accession>A0A8J5QWN2</accession>
<comment type="similarity">
    <text evidence="2">Belongs to the FUN14 family.</text>
</comment>
<keyword evidence="5 6" id="KW-0472">Membrane</keyword>
<dbReference type="Pfam" id="PF04930">
    <property type="entry name" value="FUN14"/>
    <property type="match status" value="1"/>
</dbReference>
<evidence type="ECO:0000256" key="2">
    <source>
        <dbReference type="ARBA" id="ARBA00009160"/>
    </source>
</evidence>
<dbReference type="InterPro" id="IPR007014">
    <property type="entry name" value="FUN14"/>
</dbReference>
<evidence type="ECO:0000256" key="4">
    <source>
        <dbReference type="ARBA" id="ARBA00022989"/>
    </source>
</evidence>
<gene>
    <name evidence="7" type="ORF">J8A68_000353</name>
</gene>
<evidence type="ECO:0000256" key="3">
    <source>
        <dbReference type="ARBA" id="ARBA00022692"/>
    </source>
</evidence>
<dbReference type="AlphaFoldDB" id="A0A8J5QWN2"/>
<feature type="transmembrane region" description="Helical" evidence="6">
    <location>
        <begin position="132"/>
        <end position="156"/>
    </location>
</feature>